<organism evidence="2 3">
    <name type="scientific">Rousettus aegyptiacus</name>
    <name type="common">Egyptian fruit bat</name>
    <name type="synonym">Pteropus aegyptiacus</name>
    <dbReference type="NCBI Taxonomy" id="9407"/>
    <lineage>
        <taxon>Eukaryota</taxon>
        <taxon>Metazoa</taxon>
        <taxon>Chordata</taxon>
        <taxon>Craniata</taxon>
        <taxon>Vertebrata</taxon>
        <taxon>Euteleostomi</taxon>
        <taxon>Mammalia</taxon>
        <taxon>Eutheria</taxon>
        <taxon>Laurasiatheria</taxon>
        <taxon>Chiroptera</taxon>
        <taxon>Yinpterochiroptera</taxon>
        <taxon>Pteropodoidea</taxon>
        <taxon>Pteropodidae</taxon>
        <taxon>Rousettinae</taxon>
        <taxon>Rousettus</taxon>
    </lineage>
</organism>
<reference evidence="2 3" key="1">
    <citation type="journal article" date="2020" name="Nature">
        <title>Six reference-quality genomes reveal evolution of bat adaptations.</title>
        <authorList>
            <person name="Jebb D."/>
            <person name="Huang Z."/>
            <person name="Pippel M."/>
            <person name="Hughes G.M."/>
            <person name="Lavrichenko K."/>
            <person name="Devanna P."/>
            <person name="Winkler S."/>
            <person name="Jermiin L.S."/>
            <person name="Skirmuntt E.C."/>
            <person name="Katzourakis A."/>
            <person name="Burkitt-Gray L."/>
            <person name="Ray D.A."/>
            <person name="Sullivan K.A.M."/>
            <person name="Roscito J.G."/>
            <person name="Kirilenko B.M."/>
            <person name="Davalos L.M."/>
            <person name="Corthals A.P."/>
            <person name="Power M.L."/>
            <person name="Jones G."/>
            <person name="Ransome R.D."/>
            <person name="Dechmann D.K.N."/>
            <person name="Locatelli A.G."/>
            <person name="Puechmaille S.J."/>
            <person name="Fedrigo O."/>
            <person name="Jarvis E.D."/>
            <person name="Hiller M."/>
            <person name="Vernes S.C."/>
            <person name="Myers E.W."/>
            <person name="Teeling E.C."/>
        </authorList>
    </citation>
    <scope>NUCLEOTIDE SEQUENCE [LARGE SCALE GENOMIC DNA]</scope>
    <source>
        <strain evidence="2">MRouAeg1</strain>
        <tissue evidence="2">Muscle</tissue>
    </source>
</reference>
<keyword evidence="3" id="KW-1185">Reference proteome</keyword>
<evidence type="ECO:0000256" key="1">
    <source>
        <dbReference type="SAM" id="MobiDB-lite"/>
    </source>
</evidence>
<name>A0A7J8H534_ROUAE</name>
<evidence type="ECO:0000313" key="2">
    <source>
        <dbReference type="EMBL" id="KAF6467025.1"/>
    </source>
</evidence>
<sequence>MIWCLSLRCGKRGPERLKACTRSHSLDITELSFAQRTASRDTTGQRAGRRAVALEALSPCRPRPRRHEAERTQPGLLRHLRRAGGQRGLPAQEGRPARCLPPALVRAARQHALLLRGPGQPRARGRHHPGGRHRGAGGGCRGVRLRRALRGGPGPHLRAGRGEPGGHGGLGEGAVAGQLRLPAAGGA</sequence>
<protein>
    <submittedName>
        <fullName evidence="2">PH domain containing endocytic trafficking adaptor 1</fullName>
    </submittedName>
</protein>
<feature type="compositionally biased region" description="Basic residues" evidence="1">
    <location>
        <begin position="123"/>
        <end position="135"/>
    </location>
</feature>
<feature type="compositionally biased region" description="Gly residues" evidence="1">
    <location>
        <begin position="162"/>
        <end position="174"/>
    </location>
</feature>
<proteinExistence type="predicted"/>
<accession>A0A7J8H534</accession>
<comment type="caution">
    <text evidence="2">The sequence shown here is derived from an EMBL/GenBank/DDBJ whole genome shotgun (WGS) entry which is preliminary data.</text>
</comment>
<evidence type="ECO:0000313" key="3">
    <source>
        <dbReference type="Proteomes" id="UP000593571"/>
    </source>
</evidence>
<dbReference type="Proteomes" id="UP000593571">
    <property type="component" value="Unassembled WGS sequence"/>
</dbReference>
<dbReference type="EMBL" id="JACASE010000005">
    <property type="protein sequence ID" value="KAF6467025.1"/>
    <property type="molecule type" value="Genomic_DNA"/>
</dbReference>
<gene>
    <name evidence="2" type="ORF">HJG63_015221</name>
</gene>
<dbReference type="AlphaFoldDB" id="A0A7J8H534"/>
<feature type="region of interest" description="Disordered" evidence="1">
    <location>
        <begin position="115"/>
        <end position="187"/>
    </location>
</feature>